<dbReference type="OrthoDB" id="2011769at2759"/>
<accession>A0A835BL69</accession>
<name>A0A835BL69_9POAL</name>
<dbReference type="InterPro" id="IPR006687">
    <property type="entry name" value="Small_GTPase_SAR1"/>
</dbReference>
<evidence type="ECO:0000313" key="16">
    <source>
        <dbReference type="Proteomes" id="UP000636709"/>
    </source>
</evidence>
<evidence type="ECO:0000256" key="6">
    <source>
        <dbReference type="ARBA" id="ARBA00022824"/>
    </source>
</evidence>
<keyword evidence="11" id="KW-0479">Metal-binding</keyword>
<feature type="binding site" evidence="14">
    <location>
        <position position="36"/>
    </location>
    <ligand>
        <name>Mg(2+)</name>
        <dbReference type="ChEBI" id="CHEBI:18420"/>
    </ligand>
</feature>
<feature type="binding site" evidence="12">
    <location>
        <position position="37"/>
    </location>
    <ligand>
        <name>GTP</name>
        <dbReference type="ChEBI" id="CHEBI:37565"/>
    </ligand>
</feature>
<dbReference type="FunFam" id="3.40.50.300:FF:003996">
    <property type="entry name" value="Secretion-associated RAS super family 2 isoform 1"/>
    <property type="match status" value="1"/>
</dbReference>
<gene>
    <name evidence="15" type="ORF">HU200_033707</name>
</gene>
<feature type="binding site" evidence="14">
    <location>
        <position position="53"/>
    </location>
    <ligand>
        <name>Mg(2+)</name>
        <dbReference type="ChEBI" id="CHEBI:18420"/>
    </ligand>
</feature>
<evidence type="ECO:0000313" key="15">
    <source>
        <dbReference type="EMBL" id="KAF8701250.1"/>
    </source>
</evidence>
<protein>
    <submittedName>
        <fullName evidence="15">Uncharacterized protein</fullName>
    </submittedName>
</protein>
<dbReference type="Pfam" id="PF00025">
    <property type="entry name" value="Arf"/>
    <property type="match status" value="1"/>
</dbReference>
<sequence>MSFLVDWLYDVLGVAGRFWQKDAKILFLGLDNSGKTTLLHMLKLQRLVQHAPTQQPTSEELSIGRSIFKAFDLGGHQMARRVWKDYYAAKVDAVVYMVDAADGARFARVEGGARRAHWPTTRWPGRRSRAREQDDLAPWAAPEHELAYHSALLDTPPARVGLDSLMARCVRPVGCSCAASCVRWVWEKG</sequence>
<feature type="binding site" evidence="13">
    <location>
        <position position="75"/>
    </location>
    <ligand>
        <name>GTP</name>
        <dbReference type="ChEBI" id="CHEBI:37565"/>
    </ligand>
</feature>
<dbReference type="GO" id="GO:0046872">
    <property type="term" value="F:metal ion binding"/>
    <property type="evidence" value="ECO:0007669"/>
    <property type="project" value="UniProtKB-KW"/>
</dbReference>
<evidence type="ECO:0000256" key="3">
    <source>
        <dbReference type="ARBA" id="ARBA00007507"/>
    </source>
</evidence>
<dbReference type="GO" id="GO:0006886">
    <property type="term" value="P:intracellular protein transport"/>
    <property type="evidence" value="ECO:0007669"/>
    <property type="project" value="InterPro"/>
</dbReference>
<evidence type="ECO:0000256" key="9">
    <source>
        <dbReference type="ARBA" id="ARBA00023034"/>
    </source>
</evidence>
<dbReference type="Proteomes" id="UP000636709">
    <property type="component" value="Unassembled WGS sequence"/>
</dbReference>
<keyword evidence="10 13" id="KW-0342">GTP-binding</keyword>
<evidence type="ECO:0000256" key="7">
    <source>
        <dbReference type="ARBA" id="ARBA00022892"/>
    </source>
</evidence>
<evidence type="ECO:0000256" key="1">
    <source>
        <dbReference type="ARBA" id="ARBA00004240"/>
    </source>
</evidence>
<dbReference type="SUPFAM" id="SSF52540">
    <property type="entry name" value="P-loop containing nucleoside triphosphate hydrolases"/>
    <property type="match status" value="1"/>
</dbReference>
<dbReference type="GO" id="GO:0005525">
    <property type="term" value="F:GTP binding"/>
    <property type="evidence" value="ECO:0007669"/>
    <property type="project" value="UniProtKB-KW"/>
</dbReference>
<keyword evidence="8" id="KW-0653">Protein transport</keyword>
<feature type="binding site" evidence="11">
    <location>
        <position position="31"/>
    </location>
    <ligand>
        <name>Mg(2+)</name>
        <dbReference type="ChEBI" id="CHEBI:18420"/>
    </ligand>
</feature>
<dbReference type="EMBL" id="JACEFO010001812">
    <property type="protein sequence ID" value="KAF8701250.1"/>
    <property type="molecule type" value="Genomic_DNA"/>
</dbReference>
<dbReference type="PRINTS" id="PR00328">
    <property type="entry name" value="SAR1GTPBP"/>
</dbReference>
<evidence type="ECO:0000256" key="11">
    <source>
        <dbReference type="PIRSR" id="PIRSR606687-1"/>
    </source>
</evidence>
<evidence type="ECO:0000256" key="2">
    <source>
        <dbReference type="ARBA" id="ARBA00004555"/>
    </source>
</evidence>
<comment type="subcellular location">
    <subcellularLocation>
        <location evidence="1">Endoplasmic reticulum</location>
    </subcellularLocation>
    <subcellularLocation>
        <location evidence="2">Golgi apparatus</location>
    </subcellularLocation>
</comment>
<comment type="caution">
    <text evidence="15">The sequence shown here is derived from an EMBL/GenBank/DDBJ whole genome shotgun (WGS) entry which is preliminary data.</text>
</comment>
<feature type="binding site" evidence="12">
    <location>
        <position position="34"/>
    </location>
    <ligand>
        <name>GTP</name>
        <dbReference type="ChEBI" id="CHEBI:37565"/>
    </ligand>
</feature>
<feature type="binding site" evidence="12">
    <location>
        <position position="36"/>
    </location>
    <ligand>
        <name>GTP</name>
        <dbReference type="ChEBI" id="CHEBI:37565"/>
    </ligand>
</feature>
<dbReference type="PROSITE" id="PS51417">
    <property type="entry name" value="ARF"/>
    <property type="match status" value="1"/>
</dbReference>
<evidence type="ECO:0000256" key="10">
    <source>
        <dbReference type="ARBA" id="ARBA00023134"/>
    </source>
</evidence>
<feature type="binding site" evidence="12">
    <location>
        <position position="32"/>
    </location>
    <ligand>
        <name>GTP</name>
        <dbReference type="ChEBI" id="CHEBI:37565"/>
    </ligand>
</feature>
<keyword evidence="4" id="KW-0813">Transport</keyword>
<keyword evidence="5 12" id="KW-0547">Nucleotide-binding</keyword>
<dbReference type="PROSITE" id="PS51422">
    <property type="entry name" value="SAR1"/>
    <property type="match status" value="1"/>
</dbReference>
<dbReference type="Gene3D" id="3.40.50.300">
    <property type="entry name" value="P-loop containing nucleotide triphosphate hydrolases"/>
    <property type="match status" value="1"/>
</dbReference>
<dbReference type="InterPro" id="IPR027417">
    <property type="entry name" value="P-loop_NTPase"/>
</dbReference>
<keyword evidence="9" id="KW-0333">Golgi apparatus</keyword>
<dbReference type="GO" id="GO:0003924">
    <property type="term" value="F:GTPase activity"/>
    <property type="evidence" value="ECO:0007669"/>
    <property type="project" value="InterPro"/>
</dbReference>
<comment type="similarity">
    <text evidence="3">Belongs to the small GTPase superfamily. SAR1 family.</text>
</comment>
<dbReference type="InterPro" id="IPR006689">
    <property type="entry name" value="Small_GTPase_ARF/SAR"/>
</dbReference>
<keyword evidence="16" id="KW-1185">Reference proteome</keyword>
<keyword evidence="6" id="KW-0256">Endoplasmic reticulum</keyword>
<dbReference type="PANTHER" id="PTHR45684">
    <property type="entry name" value="RE74312P"/>
    <property type="match status" value="1"/>
</dbReference>
<evidence type="ECO:0000256" key="14">
    <source>
        <dbReference type="PIRSR" id="PIRSR606689-2"/>
    </source>
</evidence>
<dbReference type="GO" id="GO:0016192">
    <property type="term" value="P:vesicle-mediated transport"/>
    <property type="evidence" value="ECO:0007669"/>
    <property type="project" value="UniProtKB-KW"/>
</dbReference>
<dbReference type="GO" id="GO:0005794">
    <property type="term" value="C:Golgi apparatus"/>
    <property type="evidence" value="ECO:0007669"/>
    <property type="project" value="UniProtKB-SubCell"/>
</dbReference>
<evidence type="ECO:0000256" key="13">
    <source>
        <dbReference type="PIRSR" id="PIRSR606689-1"/>
    </source>
</evidence>
<feature type="binding site" evidence="12">
    <location>
        <position position="35"/>
    </location>
    <ligand>
        <name>GTP</name>
        <dbReference type="ChEBI" id="CHEBI:37565"/>
    </ligand>
</feature>
<evidence type="ECO:0000256" key="4">
    <source>
        <dbReference type="ARBA" id="ARBA00022448"/>
    </source>
</evidence>
<dbReference type="AlphaFoldDB" id="A0A835BL69"/>
<feature type="binding site" evidence="13">
    <location>
        <begin position="29"/>
        <end position="36"/>
    </location>
    <ligand>
        <name>GTP</name>
        <dbReference type="ChEBI" id="CHEBI:37565"/>
    </ligand>
</feature>
<proteinExistence type="inferred from homology"/>
<evidence type="ECO:0000256" key="12">
    <source>
        <dbReference type="PIRSR" id="PIRSR606687-2"/>
    </source>
</evidence>
<evidence type="ECO:0000256" key="8">
    <source>
        <dbReference type="ARBA" id="ARBA00022927"/>
    </source>
</evidence>
<keyword evidence="11" id="KW-0460">Magnesium</keyword>
<organism evidence="15 16">
    <name type="scientific">Digitaria exilis</name>
    <dbReference type="NCBI Taxonomy" id="1010633"/>
    <lineage>
        <taxon>Eukaryota</taxon>
        <taxon>Viridiplantae</taxon>
        <taxon>Streptophyta</taxon>
        <taxon>Embryophyta</taxon>
        <taxon>Tracheophyta</taxon>
        <taxon>Spermatophyta</taxon>
        <taxon>Magnoliopsida</taxon>
        <taxon>Liliopsida</taxon>
        <taxon>Poales</taxon>
        <taxon>Poaceae</taxon>
        <taxon>PACMAD clade</taxon>
        <taxon>Panicoideae</taxon>
        <taxon>Panicodae</taxon>
        <taxon>Paniceae</taxon>
        <taxon>Anthephorinae</taxon>
        <taxon>Digitaria</taxon>
    </lineage>
</organism>
<keyword evidence="7" id="KW-0931">ER-Golgi transport</keyword>
<reference evidence="15" key="1">
    <citation type="submission" date="2020-07" db="EMBL/GenBank/DDBJ databases">
        <title>Genome sequence and genetic diversity analysis of an under-domesticated orphan crop, white fonio (Digitaria exilis).</title>
        <authorList>
            <person name="Bennetzen J.L."/>
            <person name="Chen S."/>
            <person name="Ma X."/>
            <person name="Wang X."/>
            <person name="Yssel A.E.J."/>
            <person name="Chaluvadi S.R."/>
            <person name="Johnson M."/>
            <person name="Gangashetty P."/>
            <person name="Hamidou F."/>
            <person name="Sanogo M.D."/>
            <person name="Zwaenepoel A."/>
            <person name="Wallace J."/>
            <person name="Van De Peer Y."/>
            <person name="Van Deynze A."/>
        </authorList>
    </citation>
    <scope>NUCLEOTIDE SEQUENCE</scope>
    <source>
        <tissue evidence="15">Leaves</tissue>
    </source>
</reference>
<dbReference type="SMART" id="SM00178">
    <property type="entry name" value="SAR"/>
    <property type="match status" value="1"/>
</dbReference>
<evidence type="ECO:0000256" key="5">
    <source>
        <dbReference type="ARBA" id="ARBA00022741"/>
    </source>
</evidence>
<dbReference type="GO" id="GO:0005783">
    <property type="term" value="C:endoplasmic reticulum"/>
    <property type="evidence" value="ECO:0007669"/>
    <property type="project" value="UniProtKB-SubCell"/>
</dbReference>